<keyword evidence="1" id="KW-0805">Transcription regulation</keyword>
<dbReference type="PATRIC" id="fig|1526658.3.peg.5017"/>
<dbReference type="Proteomes" id="UP000037822">
    <property type="component" value="Unassembled WGS sequence"/>
</dbReference>
<reference evidence="5 6" key="1">
    <citation type="submission" date="2015-07" db="EMBL/GenBank/DDBJ databases">
        <title>Whole genome sequencing of Bosea vaviloviae isolated from cave pool.</title>
        <authorList>
            <person name="Tan N.E.H."/>
            <person name="Lee Y.P."/>
            <person name="Gan H.M."/>
            <person name="Barton H."/>
            <person name="Savka M.A."/>
        </authorList>
    </citation>
    <scope>NUCLEOTIDE SEQUENCE [LARGE SCALE GENOMIC DNA]</scope>
    <source>
        <strain evidence="5 6">SD260</strain>
    </source>
</reference>
<dbReference type="Pfam" id="PF12833">
    <property type="entry name" value="HTH_18"/>
    <property type="match status" value="1"/>
</dbReference>
<dbReference type="InterPro" id="IPR050204">
    <property type="entry name" value="AraC_XylS_family_regulators"/>
</dbReference>
<evidence type="ECO:0000313" key="6">
    <source>
        <dbReference type="Proteomes" id="UP000037822"/>
    </source>
</evidence>
<dbReference type="PANTHER" id="PTHR46796">
    <property type="entry name" value="HTH-TYPE TRANSCRIPTIONAL ACTIVATOR RHAS-RELATED"/>
    <property type="match status" value="1"/>
</dbReference>
<name>A0A0N1F734_9HYPH</name>
<dbReference type="SUPFAM" id="SSF46689">
    <property type="entry name" value="Homeodomain-like"/>
    <property type="match status" value="2"/>
</dbReference>
<accession>A0A0N1F734</accession>
<organism evidence="5 6">
    <name type="scientific">Bosea vaviloviae</name>
    <dbReference type="NCBI Taxonomy" id="1526658"/>
    <lineage>
        <taxon>Bacteria</taxon>
        <taxon>Pseudomonadati</taxon>
        <taxon>Pseudomonadota</taxon>
        <taxon>Alphaproteobacteria</taxon>
        <taxon>Hyphomicrobiales</taxon>
        <taxon>Boseaceae</taxon>
        <taxon>Bosea</taxon>
    </lineage>
</organism>
<keyword evidence="2" id="KW-0238">DNA-binding</keyword>
<dbReference type="SMART" id="SM00342">
    <property type="entry name" value="HTH_ARAC"/>
    <property type="match status" value="1"/>
</dbReference>
<keyword evidence="6" id="KW-1185">Reference proteome</keyword>
<dbReference type="PANTHER" id="PTHR46796:SF2">
    <property type="entry name" value="TRANSCRIPTIONAL REGULATORY PROTEIN"/>
    <property type="match status" value="1"/>
</dbReference>
<evidence type="ECO:0000256" key="1">
    <source>
        <dbReference type="ARBA" id="ARBA00023015"/>
    </source>
</evidence>
<keyword evidence="3" id="KW-0804">Transcription</keyword>
<dbReference type="Gene3D" id="1.10.10.60">
    <property type="entry name" value="Homeodomain-like"/>
    <property type="match status" value="2"/>
</dbReference>
<dbReference type="InterPro" id="IPR003313">
    <property type="entry name" value="AraC-bd"/>
</dbReference>
<feature type="domain" description="HTH araC/xylS-type" evidence="4">
    <location>
        <begin position="187"/>
        <end position="284"/>
    </location>
</feature>
<dbReference type="InterPro" id="IPR009057">
    <property type="entry name" value="Homeodomain-like_sf"/>
</dbReference>
<dbReference type="GO" id="GO:0043565">
    <property type="term" value="F:sequence-specific DNA binding"/>
    <property type="evidence" value="ECO:0007669"/>
    <property type="project" value="InterPro"/>
</dbReference>
<evidence type="ECO:0000256" key="3">
    <source>
        <dbReference type="ARBA" id="ARBA00023163"/>
    </source>
</evidence>
<dbReference type="SUPFAM" id="SSF51215">
    <property type="entry name" value="Regulatory protein AraC"/>
    <property type="match status" value="1"/>
</dbReference>
<dbReference type="EMBL" id="LGSZ01000009">
    <property type="protein sequence ID" value="KPH82893.1"/>
    <property type="molecule type" value="Genomic_DNA"/>
</dbReference>
<dbReference type="OrthoDB" id="110167at2"/>
<dbReference type="RefSeq" id="WP_054207101.1">
    <property type="nucleotide sequence ID" value="NZ_LGSZ01000009.1"/>
</dbReference>
<dbReference type="PROSITE" id="PS01124">
    <property type="entry name" value="HTH_ARAC_FAMILY_2"/>
    <property type="match status" value="1"/>
</dbReference>
<dbReference type="InterPro" id="IPR018060">
    <property type="entry name" value="HTH_AraC"/>
</dbReference>
<dbReference type="InterPro" id="IPR037923">
    <property type="entry name" value="HTH-like"/>
</dbReference>
<proteinExistence type="predicted"/>
<evidence type="ECO:0000313" key="5">
    <source>
        <dbReference type="EMBL" id="KPH82893.1"/>
    </source>
</evidence>
<evidence type="ECO:0000256" key="2">
    <source>
        <dbReference type="ARBA" id="ARBA00023125"/>
    </source>
</evidence>
<dbReference type="GO" id="GO:0003700">
    <property type="term" value="F:DNA-binding transcription factor activity"/>
    <property type="evidence" value="ECO:0007669"/>
    <property type="project" value="InterPro"/>
</dbReference>
<evidence type="ECO:0000259" key="4">
    <source>
        <dbReference type="PROSITE" id="PS01124"/>
    </source>
</evidence>
<sequence length="287" mass="31216">MELISQEQALAETPLKAGERAYLFASRRFDGLEFLAATFRTHAYAPHAHDTYAIGTIEVGCEVWHARGRKLYAGAGDIVMNQPLDVHDGAPSEGGYRYRMSYPTVALLQELAASLTGRDARGTPFFREPVTRDPEGAALFGAAHRLVETGSDGLAGEEALLRAYAWMLGRHADLTVCAVGREGGPVSVVKALIEACHEQDLALSDLARAAGLPRHHLIRVFRRETGLTPHAFLVDVRVRRARDRLRRGETPGEVAAATGFCDQAHLTRAFKARLGVTPGAFRAAHLS</sequence>
<dbReference type="Pfam" id="PF02311">
    <property type="entry name" value="AraC_binding"/>
    <property type="match status" value="1"/>
</dbReference>
<comment type="caution">
    <text evidence="5">The sequence shown here is derived from an EMBL/GenBank/DDBJ whole genome shotgun (WGS) entry which is preliminary data.</text>
</comment>
<protein>
    <recommendedName>
        <fullName evidence="4">HTH araC/xylS-type domain-containing protein</fullName>
    </recommendedName>
</protein>
<dbReference type="AlphaFoldDB" id="A0A0N1F734"/>
<gene>
    <name evidence="5" type="ORF">AE618_00490</name>
</gene>